<keyword evidence="3" id="KW-1185">Reference proteome</keyword>
<reference evidence="2 3" key="1">
    <citation type="submission" date="2020-12" db="EMBL/GenBank/DDBJ databases">
        <title>YIM B01967 draft genome.</title>
        <authorList>
            <person name="Yan X."/>
        </authorList>
    </citation>
    <scope>NUCLEOTIDE SEQUENCE [LARGE SCALE GENOMIC DNA]</scope>
    <source>
        <strain evidence="2 3">YIM B01967</strain>
    </source>
</reference>
<evidence type="ECO:0000313" key="2">
    <source>
        <dbReference type="EMBL" id="MBK3496121.1"/>
    </source>
</evidence>
<comment type="caution">
    <text evidence="2">The sequence shown here is derived from an EMBL/GenBank/DDBJ whole genome shotgun (WGS) entry which is preliminary data.</text>
</comment>
<protein>
    <submittedName>
        <fullName evidence="2">Anti-sigma factor</fullName>
    </submittedName>
</protein>
<organism evidence="2 3">
    <name type="scientific">Viridibacillus soli</name>
    <dbReference type="NCBI Taxonomy" id="2798301"/>
    <lineage>
        <taxon>Bacteria</taxon>
        <taxon>Bacillati</taxon>
        <taxon>Bacillota</taxon>
        <taxon>Bacilli</taxon>
        <taxon>Bacillales</taxon>
        <taxon>Caryophanaceae</taxon>
        <taxon>Viridibacillus</taxon>
    </lineage>
</organism>
<evidence type="ECO:0000256" key="1">
    <source>
        <dbReference type="SAM" id="Phobius"/>
    </source>
</evidence>
<evidence type="ECO:0000313" key="3">
    <source>
        <dbReference type="Proteomes" id="UP000618943"/>
    </source>
</evidence>
<feature type="transmembrane region" description="Helical" evidence="1">
    <location>
        <begin position="64"/>
        <end position="86"/>
    </location>
</feature>
<proteinExistence type="predicted"/>
<dbReference type="RefSeq" id="WP_200749651.1">
    <property type="nucleotide sequence ID" value="NZ_JAEOAH010000024.1"/>
</dbReference>
<keyword evidence="1" id="KW-1133">Transmembrane helix</keyword>
<sequence length="471" mass="54755">MRHWKSKQKQWKKISEKIAMEEFENVEEHHEFSKEYNLKKQIFLNELKMQGNMKRKQHKKRMRLIMAAAVLFIVVPTTTYAGVSIYSTIINKENYETNYLIKKEDKTKNAYEYVKMEIGYLPDNMVEVKHSDGMKYSYKNNLNEGGLSFSLWKLEDEANFSVLNSLEAEKIEIGNHKGALIKKEGEYNRQVFLLFEEEGYVLETFVGDDVNNQVMEKVLASIFLVKSEKDQATPSSVYNAKNFMNEGEEAAALKSEKLSKDSKRIFSIGSTVPVEISNRGEKHKLDFVVNNAKVMDSISQFDSKDFNDFHSDLLEESQNNSGKLPFYERETYKSGDGKNTIDELIDTSMIQKKFLYLTVTIENKEDKKISDFYFSPNFISLKDNGENWRFELETYTSDETSSEVAYLDGNGEGKSYYKLPDLEPNEKRVVHIGYFVDEDQLGTAFLDIFNNGTSMENLEGNDRWWIDLRQQ</sequence>
<dbReference type="Proteomes" id="UP000618943">
    <property type="component" value="Unassembled WGS sequence"/>
</dbReference>
<keyword evidence="1" id="KW-0812">Transmembrane</keyword>
<accession>A0ABS1H9M5</accession>
<gene>
    <name evidence="2" type="ORF">JFL43_14885</name>
</gene>
<name>A0ABS1H9M5_9BACL</name>
<dbReference type="EMBL" id="JAEOAH010000024">
    <property type="protein sequence ID" value="MBK3496121.1"/>
    <property type="molecule type" value="Genomic_DNA"/>
</dbReference>
<keyword evidence="1" id="KW-0472">Membrane</keyword>